<protein>
    <recommendedName>
        <fullName evidence="2">FAR1 domain-containing protein</fullName>
    </recommendedName>
</protein>
<evidence type="ECO:0000313" key="3">
    <source>
        <dbReference type="EMBL" id="PIA65052.1"/>
    </source>
</evidence>
<proteinExistence type="predicted"/>
<feature type="domain" description="FAR1" evidence="2">
    <location>
        <begin position="55"/>
        <end position="139"/>
    </location>
</feature>
<dbReference type="InParanoid" id="A0A2G5FAN0"/>
<dbReference type="PANTHER" id="PTHR47718">
    <property type="entry name" value="OS01G0519700 PROTEIN"/>
    <property type="match status" value="1"/>
</dbReference>
<reference evidence="3 4" key="1">
    <citation type="submission" date="2017-09" db="EMBL/GenBank/DDBJ databases">
        <title>WGS assembly of Aquilegia coerulea Goldsmith.</title>
        <authorList>
            <person name="Hodges S."/>
            <person name="Kramer E."/>
            <person name="Nordborg M."/>
            <person name="Tomkins J."/>
            <person name="Borevitz J."/>
            <person name="Derieg N."/>
            <person name="Yan J."/>
            <person name="Mihaltcheva S."/>
            <person name="Hayes R.D."/>
            <person name="Rokhsar D."/>
        </authorList>
    </citation>
    <scope>NUCLEOTIDE SEQUENCE [LARGE SCALE GENOMIC DNA]</scope>
    <source>
        <strain evidence="4">cv. Goldsmith</strain>
    </source>
</reference>
<evidence type="ECO:0000259" key="2">
    <source>
        <dbReference type="Pfam" id="PF03101"/>
    </source>
</evidence>
<organism evidence="3 4">
    <name type="scientific">Aquilegia coerulea</name>
    <name type="common">Rocky mountain columbine</name>
    <dbReference type="NCBI Taxonomy" id="218851"/>
    <lineage>
        <taxon>Eukaryota</taxon>
        <taxon>Viridiplantae</taxon>
        <taxon>Streptophyta</taxon>
        <taxon>Embryophyta</taxon>
        <taxon>Tracheophyta</taxon>
        <taxon>Spermatophyta</taxon>
        <taxon>Magnoliopsida</taxon>
        <taxon>Ranunculales</taxon>
        <taxon>Ranunculaceae</taxon>
        <taxon>Thalictroideae</taxon>
        <taxon>Aquilegia</taxon>
    </lineage>
</organism>
<feature type="region of interest" description="Disordered" evidence="1">
    <location>
        <begin position="397"/>
        <end position="419"/>
    </location>
</feature>
<evidence type="ECO:0000256" key="1">
    <source>
        <dbReference type="SAM" id="MobiDB-lite"/>
    </source>
</evidence>
<sequence length="419" mass="47321">MEHNEIIDEEKKRRVNKLLDMMDAKVKECSPEIDSTVQLLPKVGMLFQSEDCAYNFYNQYAKAVGFSVRKDSSTVRADGTVLRRVLCCSKQGLYKDRRLLTNVRVRSRTGCEARIIIRRHGEKFLLIEFNEFHNHELVPPSEVHRLRSQRKIEDSQARIMRNMYHEGIGPADIYSSMCKRVGGPQNLSFTKLDCVKFLQKIRHDDTVKNVVHSGNSMVVGCHPSLEKCDDCGTSMIVDCKPFLRKGDGLGTSTVSECYPSSTFQCNDLAHMALTIVAKGNTSEKSAVFARKLLTQALEELDSFIKYDSDKMDHLVDIRNMNHDKRDESKKSVTEVGASIRLRNPPHNKSYARVSAEKKAALGKGKGKKRFPKTPKGSYDQESIGAIGTTLLMLQDSSVLPKHHHNQVSEQPDLPQDSSM</sequence>
<dbReference type="OrthoDB" id="1894539at2759"/>
<gene>
    <name evidence="3" type="ORF">AQUCO_00100496v1</name>
</gene>
<feature type="region of interest" description="Disordered" evidence="1">
    <location>
        <begin position="358"/>
        <end position="381"/>
    </location>
</feature>
<name>A0A2G5FAN0_AQUCA</name>
<dbReference type="Pfam" id="PF03101">
    <property type="entry name" value="FAR1"/>
    <property type="match status" value="1"/>
</dbReference>
<evidence type="ECO:0000313" key="4">
    <source>
        <dbReference type="Proteomes" id="UP000230069"/>
    </source>
</evidence>
<dbReference type="AlphaFoldDB" id="A0A2G5FAN0"/>
<dbReference type="InterPro" id="IPR004330">
    <property type="entry name" value="FAR1_DNA_bnd_dom"/>
</dbReference>
<dbReference type="STRING" id="218851.A0A2G5FAN0"/>
<dbReference type="Proteomes" id="UP000230069">
    <property type="component" value="Unassembled WGS sequence"/>
</dbReference>
<dbReference type="EMBL" id="KZ305018">
    <property type="protein sequence ID" value="PIA65052.1"/>
    <property type="molecule type" value="Genomic_DNA"/>
</dbReference>
<accession>A0A2G5FAN0</accession>
<keyword evidence="4" id="KW-1185">Reference proteome</keyword>